<comment type="caution">
    <text evidence="3">The sequence shown here is derived from an EMBL/GenBank/DDBJ whole genome shotgun (WGS) entry which is preliminary data.</text>
</comment>
<keyword evidence="2" id="KW-0812">Transmembrane</keyword>
<reference evidence="3 4" key="1">
    <citation type="submission" date="2017-06" db="EMBL/GenBank/DDBJ databases">
        <title>Ant-infecting Ophiocordyceps genomes reveal a high diversity of potential behavioral manipulation genes and a possible major role for enterotoxins.</title>
        <authorList>
            <person name="De Bekker C."/>
            <person name="Evans H.C."/>
            <person name="Brachmann A."/>
            <person name="Hughes D.P."/>
        </authorList>
    </citation>
    <scope>NUCLEOTIDE SEQUENCE [LARGE SCALE GENOMIC DNA]</scope>
    <source>
        <strain evidence="3 4">Map16</strain>
    </source>
</reference>
<accession>A0A2C5YM68</accession>
<name>A0A2C5YM68_9HYPO</name>
<evidence type="ECO:0000256" key="2">
    <source>
        <dbReference type="SAM" id="Phobius"/>
    </source>
</evidence>
<dbReference type="AlphaFoldDB" id="A0A2C5YM68"/>
<keyword evidence="2" id="KW-0472">Membrane</keyword>
<proteinExistence type="predicted"/>
<dbReference type="EMBL" id="NJES01000607">
    <property type="protein sequence ID" value="PHH70605.1"/>
    <property type="molecule type" value="Genomic_DNA"/>
</dbReference>
<protein>
    <submittedName>
        <fullName evidence="3">Uncharacterized protein</fullName>
    </submittedName>
</protein>
<evidence type="ECO:0000313" key="4">
    <source>
        <dbReference type="Proteomes" id="UP000226431"/>
    </source>
</evidence>
<keyword evidence="2" id="KW-1133">Transmembrane helix</keyword>
<evidence type="ECO:0000313" key="3">
    <source>
        <dbReference type="EMBL" id="PHH70605.1"/>
    </source>
</evidence>
<feature type="transmembrane region" description="Helical" evidence="2">
    <location>
        <begin position="40"/>
        <end position="59"/>
    </location>
</feature>
<evidence type="ECO:0000256" key="1">
    <source>
        <dbReference type="SAM" id="MobiDB-lite"/>
    </source>
</evidence>
<keyword evidence="4" id="KW-1185">Reference proteome</keyword>
<organism evidence="3 4">
    <name type="scientific">Ophiocordyceps camponoti-rufipedis</name>
    <dbReference type="NCBI Taxonomy" id="2004952"/>
    <lineage>
        <taxon>Eukaryota</taxon>
        <taxon>Fungi</taxon>
        <taxon>Dikarya</taxon>
        <taxon>Ascomycota</taxon>
        <taxon>Pezizomycotina</taxon>
        <taxon>Sordariomycetes</taxon>
        <taxon>Hypocreomycetidae</taxon>
        <taxon>Hypocreales</taxon>
        <taxon>Ophiocordycipitaceae</taxon>
        <taxon>Ophiocordyceps</taxon>
    </lineage>
</organism>
<gene>
    <name evidence="3" type="ORF">CDD80_5895</name>
</gene>
<dbReference type="OrthoDB" id="4912312at2759"/>
<dbReference type="Proteomes" id="UP000226431">
    <property type="component" value="Unassembled WGS sequence"/>
</dbReference>
<feature type="region of interest" description="Disordered" evidence="1">
    <location>
        <begin position="311"/>
        <end position="343"/>
    </location>
</feature>
<sequence length="420" mass="46296">MCCIRQQQTLKLHISAAVQDFVTAAVLTPIPTLSRTSIKMVGFSPLFAIALCVCGAWSIDPEKIAERYKASLLNKTQIDWKNPPYGDTMTRNTTCPYYWWKCQKAAFVVRQTLLELPAPLNHSLAVVNDAIPQRRYLNHDSASVTMHSEDSTWITTGSSQSANIGASVSKAGIITVSGGYSYDQHESTTRIASLSISQNCPPGHECRFETWVYHVQYSGQCKRQAMVDCGGEMDTCPLIANTFLLTPNNAPDGLRCRIYTDWILDQCRYPGGLQIEKHPTGNCTFRRPINEASGKPLWTLVFVKEDYRGSVKDDQSDVSGPDLYTKSDGTSSRPNPPAVNPEEGCLEYPEFATHEELSKDLCKCIPGFNGDKSHCASDTGTKSSTKKRMGIKSSLSRRSAAPKNIEVTVVAGFKIEGLDS</sequence>